<keyword evidence="9" id="KW-1003">Cell membrane</keyword>
<dbReference type="OrthoDB" id="9804110at2"/>
<evidence type="ECO:0000256" key="10">
    <source>
        <dbReference type="RuleBase" id="RU003656"/>
    </source>
</evidence>
<keyword evidence="13" id="KW-1185">Reference proteome</keyword>
<organism evidence="12 13">
    <name type="scientific">Cephaloticoccus capnophilus</name>
    <dbReference type="NCBI Taxonomy" id="1548208"/>
    <lineage>
        <taxon>Bacteria</taxon>
        <taxon>Pseudomonadati</taxon>
        <taxon>Verrucomicrobiota</taxon>
        <taxon>Opitutia</taxon>
        <taxon>Opitutales</taxon>
        <taxon>Opitutaceae</taxon>
        <taxon>Cephaloticoccus</taxon>
    </lineage>
</organism>
<dbReference type="Pfam" id="PF02823">
    <property type="entry name" value="ATP-synt_DE_N"/>
    <property type="match status" value="1"/>
</dbReference>
<evidence type="ECO:0000256" key="8">
    <source>
        <dbReference type="ARBA" id="ARBA00023310"/>
    </source>
</evidence>
<dbReference type="GO" id="GO:0046933">
    <property type="term" value="F:proton-transporting ATP synthase activity, rotational mechanism"/>
    <property type="evidence" value="ECO:0007669"/>
    <property type="project" value="UniProtKB-UniRule"/>
</dbReference>
<evidence type="ECO:0000256" key="2">
    <source>
        <dbReference type="ARBA" id="ARBA00004184"/>
    </source>
</evidence>
<evidence type="ECO:0000259" key="11">
    <source>
        <dbReference type="Pfam" id="PF02823"/>
    </source>
</evidence>
<feature type="domain" description="ATP synthase F1 complex delta/epsilon subunit N-terminal" evidence="11">
    <location>
        <begin position="3"/>
        <end position="82"/>
    </location>
</feature>
<evidence type="ECO:0000256" key="7">
    <source>
        <dbReference type="ARBA" id="ARBA00023196"/>
    </source>
</evidence>
<evidence type="ECO:0000256" key="6">
    <source>
        <dbReference type="ARBA" id="ARBA00023136"/>
    </source>
</evidence>
<dbReference type="GO" id="GO:0005886">
    <property type="term" value="C:plasma membrane"/>
    <property type="evidence" value="ECO:0007669"/>
    <property type="project" value="UniProtKB-SubCell"/>
</dbReference>
<evidence type="ECO:0000313" key="12">
    <source>
        <dbReference type="EMBL" id="KXU36703.1"/>
    </source>
</evidence>
<dbReference type="RefSeq" id="WP_068711139.1">
    <property type="nucleotide sequence ID" value="NZ_LSZP01000020.1"/>
</dbReference>
<dbReference type="GO" id="GO:0045259">
    <property type="term" value="C:proton-transporting ATP synthase complex"/>
    <property type="evidence" value="ECO:0007669"/>
    <property type="project" value="UniProtKB-KW"/>
</dbReference>
<gene>
    <name evidence="9" type="primary">atpC</name>
    <name evidence="12" type="ORF">AXK12_02795</name>
</gene>
<dbReference type="HAMAP" id="MF_00530">
    <property type="entry name" value="ATP_synth_epsil_bac"/>
    <property type="match status" value="1"/>
</dbReference>
<reference evidence="12 13" key="1">
    <citation type="submission" date="2016-02" db="EMBL/GenBank/DDBJ databases">
        <authorList>
            <person name="Wen L."/>
            <person name="He K."/>
            <person name="Yang H."/>
        </authorList>
    </citation>
    <scope>NUCLEOTIDE SEQUENCE [LARGE SCALE GENOMIC DNA]</scope>
    <source>
        <strain evidence="12 13">CV41</strain>
    </source>
</reference>
<dbReference type="PANTHER" id="PTHR13822:SF10">
    <property type="entry name" value="ATP SYNTHASE EPSILON CHAIN, CHLOROPLASTIC"/>
    <property type="match status" value="1"/>
</dbReference>
<comment type="similarity">
    <text evidence="3 9 10">Belongs to the ATPase epsilon chain family.</text>
</comment>
<dbReference type="SUPFAM" id="SSF51344">
    <property type="entry name" value="Epsilon subunit of F1F0-ATP synthase N-terminal domain"/>
    <property type="match status" value="1"/>
</dbReference>
<keyword evidence="8 9" id="KW-0066">ATP synthesis</keyword>
<dbReference type="STRING" id="1548208.AXK12_02795"/>
<protein>
    <recommendedName>
        <fullName evidence="9">ATP synthase epsilon chain</fullName>
    </recommendedName>
    <alternativeName>
        <fullName evidence="9">ATP synthase F1 sector epsilon subunit</fullName>
    </alternativeName>
    <alternativeName>
        <fullName evidence="9">F-ATPase epsilon subunit</fullName>
    </alternativeName>
</protein>
<dbReference type="GO" id="GO:0012505">
    <property type="term" value="C:endomembrane system"/>
    <property type="evidence" value="ECO:0007669"/>
    <property type="project" value="UniProtKB-SubCell"/>
</dbReference>
<keyword evidence="4 9" id="KW-0813">Transport</keyword>
<dbReference type="CDD" id="cd12152">
    <property type="entry name" value="F1-ATPase_delta"/>
    <property type="match status" value="1"/>
</dbReference>
<comment type="caution">
    <text evidence="12">The sequence shown here is derived from an EMBL/GenBank/DDBJ whole genome shotgun (WGS) entry which is preliminary data.</text>
</comment>
<proteinExistence type="inferred from homology"/>
<dbReference type="GO" id="GO:0005524">
    <property type="term" value="F:ATP binding"/>
    <property type="evidence" value="ECO:0007669"/>
    <property type="project" value="UniProtKB-UniRule"/>
</dbReference>
<dbReference type="InterPro" id="IPR036771">
    <property type="entry name" value="ATPsynth_dsu/esu_N"/>
</dbReference>
<name>A0A139SQ80_9BACT</name>
<dbReference type="PANTHER" id="PTHR13822">
    <property type="entry name" value="ATP SYNTHASE DELTA/EPSILON CHAIN"/>
    <property type="match status" value="1"/>
</dbReference>
<keyword evidence="7 9" id="KW-0139">CF(1)</keyword>
<dbReference type="InterPro" id="IPR020546">
    <property type="entry name" value="ATP_synth_F1_dsu/esu_N"/>
</dbReference>
<keyword evidence="6 9" id="KW-0472">Membrane</keyword>
<dbReference type="InterPro" id="IPR001469">
    <property type="entry name" value="ATP_synth_F1_dsu/esu"/>
</dbReference>
<sequence length="136" mass="14728">MSLTLEIVTPEARVYSDTVDSVVIPTVEGEIGILPGHLPLLTQVAHGELVVAQPGGGQERLAIGGGFAQISGDKVSVLAEHACSEDSIDERAVEEAMKRAQQQIEESQHLDPQQYEQLQKLVNYAGAQLSLKRRSR</sequence>
<comment type="function">
    <text evidence="1 9">Produces ATP from ADP in the presence of a proton gradient across the membrane.</text>
</comment>
<keyword evidence="9" id="KW-0375">Hydrogen ion transport</keyword>
<evidence type="ECO:0000256" key="9">
    <source>
        <dbReference type="HAMAP-Rule" id="MF_00530"/>
    </source>
</evidence>
<dbReference type="AlphaFoldDB" id="A0A139SQ80"/>
<evidence type="ECO:0000256" key="5">
    <source>
        <dbReference type="ARBA" id="ARBA00023065"/>
    </source>
</evidence>
<dbReference type="Gene3D" id="2.60.15.10">
    <property type="entry name" value="F0F1 ATP synthase delta/epsilon subunit, N-terminal"/>
    <property type="match status" value="1"/>
</dbReference>
<evidence type="ECO:0000313" key="13">
    <source>
        <dbReference type="Proteomes" id="UP000071392"/>
    </source>
</evidence>
<accession>A0A139SQ80</accession>
<keyword evidence="5 9" id="KW-0406">Ion transport</keyword>
<evidence type="ECO:0000256" key="4">
    <source>
        <dbReference type="ARBA" id="ARBA00022448"/>
    </source>
</evidence>
<evidence type="ECO:0000256" key="1">
    <source>
        <dbReference type="ARBA" id="ARBA00003543"/>
    </source>
</evidence>
<dbReference type="NCBIfam" id="TIGR01216">
    <property type="entry name" value="ATP_synt_epsi"/>
    <property type="match status" value="1"/>
</dbReference>
<dbReference type="EMBL" id="LSZP01000020">
    <property type="protein sequence ID" value="KXU36703.1"/>
    <property type="molecule type" value="Genomic_DNA"/>
</dbReference>
<evidence type="ECO:0000256" key="3">
    <source>
        <dbReference type="ARBA" id="ARBA00005712"/>
    </source>
</evidence>
<comment type="subunit">
    <text evidence="9 10">F-type ATPases have 2 components, CF(1) - the catalytic core - and CF(0) - the membrane proton channel. CF(1) has five subunits: alpha(3), beta(3), gamma(1), delta(1), epsilon(1). CF(0) has three main subunits: a, b and c.</text>
</comment>
<comment type="subcellular location">
    <subcellularLocation>
        <location evidence="9">Cell membrane</location>
        <topology evidence="9">Peripheral membrane protein</topology>
    </subcellularLocation>
    <subcellularLocation>
        <location evidence="2">Endomembrane system</location>
        <topology evidence="2">Peripheral membrane protein</topology>
    </subcellularLocation>
</comment>
<dbReference type="Proteomes" id="UP000071392">
    <property type="component" value="Unassembled WGS sequence"/>
</dbReference>